<dbReference type="InterPro" id="IPR038253">
    <property type="entry name" value="SRP68_N_sf"/>
</dbReference>
<dbReference type="GO" id="GO:0006614">
    <property type="term" value="P:SRP-dependent cotranslational protein targeting to membrane"/>
    <property type="evidence" value="ECO:0007669"/>
    <property type="project" value="InterPro"/>
</dbReference>
<dbReference type="CDD" id="cd15481">
    <property type="entry name" value="SRP68-RBD"/>
    <property type="match status" value="1"/>
</dbReference>
<keyword evidence="10 12" id="KW-0687">Ribonucleoprotein</keyword>
<evidence type="ECO:0000256" key="2">
    <source>
        <dbReference type="ARBA" id="ARBA00004496"/>
    </source>
</evidence>
<evidence type="ECO:0000313" key="15">
    <source>
        <dbReference type="Proteomes" id="UP000789739"/>
    </source>
</evidence>
<evidence type="ECO:0000256" key="13">
    <source>
        <dbReference type="SAM" id="MobiDB-lite"/>
    </source>
</evidence>
<keyword evidence="7 12" id="KW-0694">RNA-binding</keyword>
<keyword evidence="5 12" id="KW-0963">Cytoplasm</keyword>
<dbReference type="OrthoDB" id="10255118at2759"/>
<sequence length="616" mass="69762">MSQMEIDLPEKGQQSLTFSLDILTVINEARNTHGLRHQDYQRYRKYCAAKLHRLRIKLHFTQGSRSRAFQKKEVTGENLTDARFLDILLFDTERAWSYAMELKHESRSSGDTRKKHHLIKRLKKAAKSSGALEKICLMDARKVDTKTALEAQAYSALMSGYLFFEKQDWQAALDKFAAARTICEKLSAAGTSHQEALCQSTIDDIDPNIRYCAYKLSLGSGTTTDVEDLVKITVRKNKGVGLDLLEAQIEDVLSQSRREKAASLTSISWRNRVVPLKNADMAVCILRAQEVTKDLENAPESADDTARIELFDKVLEAYGDAERVAKNAVKEDSDASARVRSSKSEQNTMNLNFVYTYVAYNYLLRRVQRNLMLIESSKHQLKQEGTELGKFIGGKYQEIVKLYDNILQSINEIKELPGVLENPSLEQEIDVKIWYFKAWRTYYVASAYSAAQEIAEAVLLYERANEEYITQARAQLLSVKADKDDILTITNKDINSLEETLRVEKLKARAAWHLAHSEDIEAKFDKLSVDGETKVYNEPLCNCLDTYPTNISLHSPNLVPFPPDVTPIPAKPLLFDIASNYIEYPPSLSQRAGRKPQQTGSRISSLFGGIWGSKNS</sequence>
<feature type="region of interest" description="Disordered" evidence="13">
    <location>
        <begin position="588"/>
        <end position="616"/>
    </location>
</feature>
<dbReference type="AlphaFoldDB" id="A0A9N8YXT2"/>
<evidence type="ECO:0000256" key="1">
    <source>
        <dbReference type="ARBA" id="ARBA00004240"/>
    </source>
</evidence>
<dbReference type="GO" id="GO:0005783">
    <property type="term" value="C:endoplasmic reticulum"/>
    <property type="evidence" value="ECO:0007669"/>
    <property type="project" value="UniProtKB-SubCell"/>
</dbReference>
<name>A0A9N8YXT2_9GLOM</name>
<dbReference type="Pfam" id="PF16969">
    <property type="entry name" value="SRP68"/>
    <property type="match status" value="1"/>
</dbReference>
<evidence type="ECO:0000256" key="3">
    <source>
        <dbReference type="ARBA" id="ARBA00004604"/>
    </source>
</evidence>
<gene>
    <name evidence="14" type="ORF">PBRASI_LOCUS671</name>
</gene>
<dbReference type="GO" id="GO:0005786">
    <property type="term" value="C:signal recognition particle, endoplasmic reticulum targeting"/>
    <property type="evidence" value="ECO:0007669"/>
    <property type="project" value="UniProtKB-KW"/>
</dbReference>
<dbReference type="GO" id="GO:0030942">
    <property type="term" value="F:endoplasmic reticulum signal peptide binding"/>
    <property type="evidence" value="ECO:0007669"/>
    <property type="project" value="InterPro"/>
</dbReference>
<keyword evidence="9" id="KW-0539">Nucleus</keyword>
<evidence type="ECO:0000256" key="12">
    <source>
        <dbReference type="PIRNR" id="PIRNR038995"/>
    </source>
</evidence>
<protein>
    <recommendedName>
        <fullName evidence="11 12">Signal recognition particle subunit SRP68</fullName>
        <shortName evidence="12">SRP68</shortName>
    </recommendedName>
</protein>
<evidence type="ECO:0000256" key="5">
    <source>
        <dbReference type="ARBA" id="ARBA00022490"/>
    </source>
</evidence>
<evidence type="ECO:0000256" key="10">
    <source>
        <dbReference type="ARBA" id="ARBA00023274"/>
    </source>
</evidence>
<evidence type="ECO:0000256" key="7">
    <source>
        <dbReference type="ARBA" id="ARBA00022884"/>
    </source>
</evidence>
<evidence type="ECO:0000256" key="4">
    <source>
        <dbReference type="ARBA" id="ARBA00009352"/>
    </source>
</evidence>
<dbReference type="GO" id="GO:0005047">
    <property type="term" value="F:signal recognition particle binding"/>
    <property type="evidence" value="ECO:0007669"/>
    <property type="project" value="InterPro"/>
</dbReference>
<dbReference type="PIRSF" id="PIRSF038995">
    <property type="entry name" value="SRP68"/>
    <property type="match status" value="1"/>
</dbReference>
<keyword evidence="6" id="KW-0256">Endoplasmic reticulum</keyword>
<comment type="function">
    <text evidence="12">Component of the signal recognition particle (SRP) complex, a ribonucleoprotein complex that mediates the cotranslational targeting of secretory and membrane proteins to the endoplasmic reticulum (ER). The SRP complex interacts with the signal sequence in nascent secretory and membrane proteins and directs them to the membrane of the ER.</text>
</comment>
<dbReference type="PANTHER" id="PTHR12860">
    <property type="entry name" value="SIGNAL RECOGNITION PARTICLE 68 KDA PROTEIN"/>
    <property type="match status" value="1"/>
</dbReference>
<dbReference type="EMBL" id="CAJVPI010000035">
    <property type="protein sequence ID" value="CAG8462725.1"/>
    <property type="molecule type" value="Genomic_DNA"/>
</dbReference>
<evidence type="ECO:0000256" key="9">
    <source>
        <dbReference type="ARBA" id="ARBA00023242"/>
    </source>
</evidence>
<reference evidence="14" key="1">
    <citation type="submission" date="2021-06" db="EMBL/GenBank/DDBJ databases">
        <authorList>
            <person name="Kallberg Y."/>
            <person name="Tangrot J."/>
            <person name="Rosling A."/>
        </authorList>
    </citation>
    <scope>NUCLEOTIDE SEQUENCE</scope>
    <source>
        <strain evidence="14">BR232B</strain>
    </source>
</reference>
<accession>A0A9N8YXT2</accession>
<dbReference type="InterPro" id="IPR034652">
    <property type="entry name" value="SRP68-RBD"/>
</dbReference>
<dbReference type="GO" id="GO:0008312">
    <property type="term" value="F:7S RNA binding"/>
    <property type="evidence" value="ECO:0007669"/>
    <property type="project" value="InterPro"/>
</dbReference>
<dbReference type="GO" id="GO:0005829">
    <property type="term" value="C:cytosol"/>
    <property type="evidence" value="ECO:0007669"/>
    <property type="project" value="UniProtKB-ARBA"/>
</dbReference>
<dbReference type="PANTHER" id="PTHR12860:SF0">
    <property type="entry name" value="SIGNAL RECOGNITION PARTICLE SUBUNIT SRP68"/>
    <property type="match status" value="1"/>
</dbReference>
<evidence type="ECO:0000313" key="14">
    <source>
        <dbReference type="EMBL" id="CAG8462725.1"/>
    </source>
</evidence>
<keyword evidence="8 12" id="KW-0733">Signal recognition particle</keyword>
<evidence type="ECO:0000256" key="8">
    <source>
        <dbReference type="ARBA" id="ARBA00023135"/>
    </source>
</evidence>
<dbReference type="FunFam" id="1.10.3450.40:FF:000001">
    <property type="entry name" value="Signal recognition particle subunit SRP68"/>
    <property type="match status" value="1"/>
</dbReference>
<comment type="subcellular location">
    <subcellularLocation>
        <location evidence="2 12">Cytoplasm</location>
    </subcellularLocation>
    <subcellularLocation>
        <location evidence="1">Endoplasmic reticulum</location>
    </subcellularLocation>
    <subcellularLocation>
        <location evidence="3">Nucleus</location>
        <location evidence="3">Nucleolus</location>
    </subcellularLocation>
</comment>
<comment type="caution">
    <text evidence="14">The sequence shown here is derived from an EMBL/GenBank/DDBJ whole genome shotgun (WGS) entry which is preliminary data.</text>
</comment>
<proteinExistence type="inferred from homology"/>
<evidence type="ECO:0000256" key="11">
    <source>
        <dbReference type="ARBA" id="ARBA00029498"/>
    </source>
</evidence>
<dbReference type="GO" id="GO:0005730">
    <property type="term" value="C:nucleolus"/>
    <property type="evidence" value="ECO:0007669"/>
    <property type="project" value="UniProtKB-SubCell"/>
</dbReference>
<comment type="similarity">
    <text evidence="4 12">Belongs to the SRP68 family.</text>
</comment>
<dbReference type="InterPro" id="IPR026258">
    <property type="entry name" value="SRP68"/>
</dbReference>
<dbReference type="Proteomes" id="UP000789739">
    <property type="component" value="Unassembled WGS sequence"/>
</dbReference>
<keyword evidence="15" id="KW-1185">Reference proteome</keyword>
<evidence type="ECO:0000256" key="6">
    <source>
        <dbReference type="ARBA" id="ARBA00022824"/>
    </source>
</evidence>
<dbReference type="Gene3D" id="1.10.3450.40">
    <property type="entry name" value="Signal recognition particle, SRP68 subunit, RNA-binding domain"/>
    <property type="match status" value="1"/>
</dbReference>
<organism evidence="14 15">
    <name type="scientific">Paraglomus brasilianum</name>
    <dbReference type="NCBI Taxonomy" id="144538"/>
    <lineage>
        <taxon>Eukaryota</taxon>
        <taxon>Fungi</taxon>
        <taxon>Fungi incertae sedis</taxon>
        <taxon>Mucoromycota</taxon>
        <taxon>Glomeromycotina</taxon>
        <taxon>Glomeromycetes</taxon>
        <taxon>Paraglomerales</taxon>
        <taxon>Paraglomeraceae</taxon>
        <taxon>Paraglomus</taxon>
    </lineage>
</organism>